<evidence type="ECO:0000313" key="3">
    <source>
        <dbReference type="Proteomes" id="UP000037023"/>
    </source>
</evidence>
<dbReference type="Proteomes" id="UP000037023">
    <property type="component" value="Unassembled WGS sequence"/>
</dbReference>
<sequence>MYDLRGPSADSTVTTSPRAPRTLTPVKHQARPSGVRTWRVPSGAVPSTTAWVTALASSPRGSQPRTSWTGRGGGTGSPYRPSTSLQSATAYRPERRAYLGFRTAGPQRAW</sequence>
<dbReference type="EMBL" id="LGUP01000370">
    <property type="protein sequence ID" value="KOG14553.1"/>
    <property type="molecule type" value="Genomic_DNA"/>
</dbReference>
<feature type="region of interest" description="Disordered" evidence="1">
    <location>
        <begin position="55"/>
        <end position="91"/>
    </location>
</feature>
<proteinExistence type="predicted"/>
<feature type="region of interest" description="Disordered" evidence="1">
    <location>
        <begin position="1"/>
        <end position="42"/>
    </location>
</feature>
<accession>A0A0L8JLK6</accession>
<evidence type="ECO:0000313" key="2">
    <source>
        <dbReference type="EMBL" id="KOG14553.1"/>
    </source>
</evidence>
<reference evidence="2 3" key="1">
    <citation type="submission" date="2015-06" db="EMBL/GenBank/DDBJ databases">
        <authorList>
            <person name="Hoefler B.C."/>
            <person name="Straight P.D."/>
        </authorList>
    </citation>
    <scope>NUCLEOTIDE SEQUENCE [LARGE SCALE GENOMIC DNA]</scope>
    <source>
        <strain evidence="2 3">NRRL 3427</strain>
    </source>
</reference>
<dbReference type="AlphaFoldDB" id="A0A0L8JLK6"/>
<protein>
    <submittedName>
        <fullName evidence="2">Uncharacterized protein</fullName>
    </submittedName>
</protein>
<evidence type="ECO:0000256" key="1">
    <source>
        <dbReference type="SAM" id="MobiDB-lite"/>
    </source>
</evidence>
<gene>
    <name evidence="2" type="ORF">ADK34_29215</name>
</gene>
<comment type="caution">
    <text evidence="2">The sequence shown here is derived from an EMBL/GenBank/DDBJ whole genome shotgun (WGS) entry which is preliminary data.</text>
</comment>
<name>A0A0L8JLK6_STRVR</name>
<organism evidence="2 3">
    <name type="scientific">Streptomyces viridochromogenes</name>
    <dbReference type="NCBI Taxonomy" id="1938"/>
    <lineage>
        <taxon>Bacteria</taxon>
        <taxon>Bacillati</taxon>
        <taxon>Actinomycetota</taxon>
        <taxon>Actinomycetes</taxon>
        <taxon>Kitasatosporales</taxon>
        <taxon>Streptomycetaceae</taxon>
        <taxon>Streptomyces</taxon>
    </lineage>
</organism>